<feature type="compositionally biased region" description="Basic and acidic residues" evidence="1">
    <location>
        <begin position="224"/>
        <end position="237"/>
    </location>
</feature>
<comment type="caution">
    <text evidence="2">The sequence shown here is derived from an EMBL/GenBank/DDBJ whole genome shotgun (WGS) entry which is preliminary data.</text>
</comment>
<feature type="compositionally biased region" description="Basic and acidic residues" evidence="1">
    <location>
        <begin position="282"/>
        <end position="293"/>
    </location>
</feature>
<organism evidence="2 3">
    <name type="scientific">Tanacetum coccineum</name>
    <dbReference type="NCBI Taxonomy" id="301880"/>
    <lineage>
        <taxon>Eukaryota</taxon>
        <taxon>Viridiplantae</taxon>
        <taxon>Streptophyta</taxon>
        <taxon>Embryophyta</taxon>
        <taxon>Tracheophyta</taxon>
        <taxon>Spermatophyta</taxon>
        <taxon>Magnoliopsida</taxon>
        <taxon>eudicotyledons</taxon>
        <taxon>Gunneridae</taxon>
        <taxon>Pentapetalae</taxon>
        <taxon>asterids</taxon>
        <taxon>campanulids</taxon>
        <taxon>Asterales</taxon>
        <taxon>Asteraceae</taxon>
        <taxon>Asteroideae</taxon>
        <taxon>Anthemideae</taxon>
        <taxon>Anthemidinae</taxon>
        <taxon>Tanacetum</taxon>
    </lineage>
</organism>
<proteinExistence type="predicted"/>
<reference evidence="2" key="1">
    <citation type="journal article" date="2022" name="Int. J. Mol. Sci.">
        <title>Draft Genome of Tanacetum Coccineum: Genomic Comparison of Closely Related Tanacetum-Family Plants.</title>
        <authorList>
            <person name="Yamashiro T."/>
            <person name="Shiraishi A."/>
            <person name="Nakayama K."/>
            <person name="Satake H."/>
        </authorList>
    </citation>
    <scope>NUCLEOTIDE SEQUENCE</scope>
</reference>
<feature type="compositionally biased region" description="Polar residues" evidence="1">
    <location>
        <begin position="257"/>
        <end position="280"/>
    </location>
</feature>
<feature type="compositionally biased region" description="Basic and acidic residues" evidence="1">
    <location>
        <begin position="540"/>
        <end position="555"/>
    </location>
</feature>
<keyword evidence="3" id="KW-1185">Reference proteome</keyword>
<feature type="compositionally biased region" description="Basic residues" evidence="1">
    <location>
        <begin position="140"/>
        <end position="151"/>
    </location>
</feature>
<accession>A0ABQ5CXB6</accession>
<reference evidence="2" key="2">
    <citation type="submission" date="2022-01" db="EMBL/GenBank/DDBJ databases">
        <authorList>
            <person name="Yamashiro T."/>
            <person name="Shiraishi A."/>
            <person name="Satake H."/>
            <person name="Nakayama K."/>
        </authorList>
    </citation>
    <scope>NUCLEOTIDE SEQUENCE</scope>
</reference>
<feature type="region of interest" description="Disordered" evidence="1">
    <location>
        <begin position="123"/>
        <end position="166"/>
    </location>
</feature>
<feature type="region of interest" description="Disordered" evidence="1">
    <location>
        <begin position="531"/>
        <end position="555"/>
    </location>
</feature>
<dbReference type="EMBL" id="BQNB010014730">
    <property type="protein sequence ID" value="GJT31721.1"/>
    <property type="molecule type" value="Genomic_DNA"/>
</dbReference>
<protein>
    <submittedName>
        <fullName evidence="2">Uncharacterized protein</fullName>
    </submittedName>
</protein>
<feature type="region of interest" description="Disordered" evidence="1">
    <location>
        <begin position="220"/>
        <end position="319"/>
    </location>
</feature>
<evidence type="ECO:0000256" key="1">
    <source>
        <dbReference type="SAM" id="MobiDB-lite"/>
    </source>
</evidence>
<dbReference type="Proteomes" id="UP001151760">
    <property type="component" value="Unassembled WGS sequence"/>
</dbReference>
<sequence>MDTPDNLFVAPVNIEIIESFMHTVSYQGVVDKKKDVIQYPRFTKLIISDLMKKYQSIPLRLEEDYHSIKDDILLVSVYTTGNVTVRGMLIPDAFLTKEIRATDDYKDYETVFVKVVVPINQPQSGKKRKQSTREISSPRKSLKVTIRKKKQSTTSVPPPSDDKERDKIAEATLLSLTLHKTVLAAEAQEKLEEKEIEKMVKVEEDKEPYASEFVDSMFKDDDDFGTRIEPKSHKENSEVVDDDEKDNDDHTDHTLVGTHTTGSMETRNEQMQTPIPTPNRSPRKDLSSDKTISEELTTTISPTTATTSKHSCKSKSKRGFTSNKTKILLGCISSMGRRRVNKDREIDPTNVPELISKEFSTHEPKMIEELFRKHMQNITLNLYPTTSSSTAETSTTDLQHRKDEKRVMYLVEIVKFCDATLERVLNEVKLRIFQNQLWKKPPRIEKINQRIEERFKPMGGGVAVVRGVVAVVRGVVIGGDDGGDCGAVVWLMMLMAGCSRWCGGGSGSDGCGGGAAAGGCSDGGGDEVGVAGGVVSPEQMGRRLSENMPARKDEL</sequence>
<name>A0ABQ5CXB6_9ASTR</name>
<feature type="compositionally biased region" description="Low complexity" evidence="1">
    <location>
        <begin position="294"/>
        <end position="309"/>
    </location>
</feature>
<evidence type="ECO:0000313" key="3">
    <source>
        <dbReference type="Proteomes" id="UP001151760"/>
    </source>
</evidence>
<evidence type="ECO:0000313" key="2">
    <source>
        <dbReference type="EMBL" id="GJT31721.1"/>
    </source>
</evidence>
<gene>
    <name evidence="2" type="ORF">Tco_0922140</name>
</gene>